<proteinExistence type="predicted"/>
<reference evidence="2 3" key="1">
    <citation type="submission" date="2019-04" db="EMBL/GenBank/DDBJ databases">
        <title>Comparative genomics and transcriptomics to analyze fruiting body development in filamentous ascomycetes.</title>
        <authorList>
            <consortium name="DOE Joint Genome Institute"/>
            <person name="Lutkenhaus R."/>
            <person name="Traeger S."/>
            <person name="Breuer J."/>
            <person name="Kuo A."/>
            <person name="Lipzen A."/>
            <person name="Pangilinan J."/>
            <person name="Dilworth D."/>
            <person name="Sandor L."/>
            <person name="Poggeler S."/>
            <person name="Barry K."/>
            <person name="Grigoriev I.V."/>
            <person name="Nowrousian M."/>
        </authorList>
    </citation>
    <scope>NUCLEOTIDE SEQUENCE [LARGE SCALE GENOMIC DNA]</scope>
    <source>
        <strain evidence="2 3">CBS 389.68</strain>
    </source>
</reference>
<gene>
    <name evidence="2" type="ORF">EX30DRAFT_395428</name>
</gene>
<dbReference type="AlphaFoldDB" id="A0A4S2MY12"/>
<evidence type="ECO:0000256" key="1">
    <source>
        <dbReference type="SAM" id="MobiDB-lite"/>
    </source>
</evidence>
<feature type="compositionally biased region" description="Basic and acidic residues" evidence="1">
    <location>
        <begin position="933"/>
        <end position="948"/>
    </location>
</feature>
<keyword evidence="3" id="KW-1185">Reference proteome</keyword>
<feature type="compositionally biased region" description="Low complexity" evidence="1">
    <location>
        <begin position="632"/>
        <end position="642"/>
    </location>
</feature>
<feature type="region of interest" description="Disordered" evidence="1">
    <location>
        <begin position="511"/>
        <end position="763"/>
    </location>
</feature>
<feature type="compositionally biased region" description="Basic and acidic residues" evidence="1">
    <location>
        <begin position="564"/>
        <end position="578"/>
    </location>
</feature>
<feature type="compositionally biased region" description="Basic and acidic residues" evidence="1">
    <location>
        <begin position="669"/>
        <end position="680"/>
    </location>
</feature>
<feature type="compositionally biased region" description="Basic and acidic residues" evidence="1">
    <location>
        <begin position="587"/>
        <end position="596"/>
    </location>
</feature>
<feature type="compositionally biased region" description="Acidic residues" evidence="1">
    <location>
        <begin position="1040"/>
        <end position="1060"/>
    </location>
</feature>
<protein>
    <submittedName>
        <fullName evidence="2">Uncharacterized protein</fullName>
    </submittedName>
</protein>
<evidence type="ECO:0000313" key="2">
    <source>
        <dbReference type="EMBL" id="TGZ81628.1"/>
    </source>
</evidence>
<feature type="compositionally biased region" description="Low complexity" evidence="1">
    <location>
        <begin position="916"/>
        <end position="930"/>
    </location>
</feature>
<dbReference type="STRING" id="341454.A0A4S2MY12"/>
<evidence type="ECO:0000313" key="3">
    <source>
        <dbReference type="Proteomes" id="UP000298138"/>
    </source>
</evidence>
<feature type="region of interest" description="Disordered" evidence="1">
    <location>
        <begin position="843"/>
        <end position="878"/>
    </location>
</feature>
<feature type="compositionally biased region" description="Low complexity" evidence="1">
    <location>
        <begin position="511"/>
        <end position="544"/>
    </location>
</feature>
<dbReference type="InParanoid" id="A0A4S2MY12"/>
<organism evidence="2 3">
    <name type="scientific">Ascodesmis nigricans</name>
    <dbReference type="NCBI Taxonomy" id="341454"/>
    <lineage>
        <taxon>Eukaryota</taxon>
        <taxon>Fungi</taxon>
        <taxon>Dikarya</taxon>
        <taxon>Ascomycota</taxon>
        <taxon>Pezizomycotina</taxon>
        <taxon>Pezizomycetes</taxon>
        <taxon>Pezizales</taxon>
        <taxon>Ascodesmidaceae</taxon>
        <taxon>Ascodesmis</taxon>
    </lineage>
</organism>
<feature type="compositionally biased region" description="Low complexity" evidence="1">
    <location>
        <begin position="800"/>
        <end position="817"/>
    </location>
</feature>
<dbReference type="OrthoDB" id="5340163at2759"/>
<dbReference type="Proteomes" id="UP000298138">
    <property type="component" value="Unassembled WGS sequence"/>
</dbReference>
<accession>A0A4S2MY12</accession>
<feature type="region of interest" description="Disordered" evidence="1">
    <location>
        <begin position="904"/>
        <end position="993"/>
    </location>
</feature>
<feature type="region of interest" description="Disordered" evidence="1">
    <location>
        <begin position="1097"/>
        <end position="1142"/>
    </location>
</feature>
<sequence length="1142" mass="129586">MPGHDDSMWAMDMASRYFHQHPENDLQKFRHFIPTTIVKKFRPVREKNSNLFYGEPDAMMVYNTESGNFENKRVAEMFGKDDVYSAYIENFKRETFSREGFTKFDKLKRVDVDIQNGLKDPLKHIQQRHFEGSHNINLRREDVNTLRKYLYLTTSWAARERTSHLFAHNQFLETARLRRRKFVEHHGLDHVRDVWLHNTEQIISTPHAAVADNMAIFDLDRDDYQLNARERYIVFWEAPPGHEFLLTDSAFGGFEGGGIGDQTHSMVNMDLTEAGRHEYTRDHMWHQIYVLSPTLAVALCHPTLMDPNLIQRQRERWGLRKSLLEGLPHILPRMFYQDMTLDEMSFDKLDRNHPPGIQSLFGGPNHGGLDDEIAFPVQQLTPKQAALVNAVLLHNKENGPKIKNVCLRHAPSAQFVQKTLHEFFRTPWLKYAKVEQNDYSPLHMAATQITPPAMSPVLAPTMMPYPMMQGYNVPMVGHPIGAFEMEFAYTNGMYDGSQYLLAPHHHIPHNSAHSSLASLTPSSQSSYSFSSASSQASTSTTSTSLDTPRLDCVERHRQGHRKPRREEAPDLGRPRGESNAKLVRPPQPERNHRDAPQHVNIIIDQAPSVHSSPSGGVALHRGRNRDPRSDPPSKSSSKRSSPTNPPAELAHNPMPSEQRHGGPPMSRPDTIEERPVHLENSRPALTGRSRTEPHGQPVLQIAGGRPTRYHFPGGFDQHLEPQFGQRQRSPERPHIIEQPPRRLARSPERQPLQQQRPTVLRLSTAPQVLHYEEPHPGNAMRSPERLISLDARNGHYETTSQPISRQSSQSSHASRISKVSTLDLDNSNSESVVESQVNQIMHGNRPRLQIPNNQPHRVNRSPERKVDLPPVPNYTWEKPRESETMNGYYYEQEAPRQIEMLEYSLPPPPQRCQSKRGSANSSRNTSATSGHPMRLEQRPESIVEEPPKRVATKPPPPPVLVDQTPVAQEEVETPKAIEAPPQPEPPANPIIKQLRFETPPRKQLSHKLSDQSLAGSTVAHFGDSPYQMALVRTPGSDFGSDSETETGTESGDEASWEDEAAVVGPPVEKPKRVVRFADKLVMSPVRSNPAQLVKRVQHIESPNSRLGKSIPRPLSRGGQSRFERFESRKAKGTHPVFTRTRS</sequence>
<feature type="region of interest" description="Disordered" evidence="1">
    <location>
        <begin position="1029"/>
        <end position="1065"/>
    </location>
</feature>
<name>A0A4S2MY12_9PEZI</name>
<dbReference type="EMBL" id="ML220118">
    <property type="protein sequence ID" value="TGZ81628.1"/>
    <property type="molecule type" value="Genomic_DNA"/>
</dbReference>
<feature type="region of interest" description="Disordered" evidence="1">
    <location>
        <begin position="797"/>
        <end position="830"/>
    </location>
</feature>